<gene>
    <name evidence="1" type="ORF">PCASD_02266</name>
</gene>
<dbReference type="Proteomes" id="UP000235392">
    <property type="component" value="Unassembled WGS sequence"/>
</dbReference>
<name>A0A2N5VHZ3_9BASI</name>
<accession>A0A2N5VHZ3</accession>
<sequence length="150" mass="16876">METPASLYAHGLDFARTINSEKEGAQDLAKLGQESKSALQASKNPINPTLLVSERPSATAEISAMRTPQDPPHHLLSKEGAEVVHEIEETPAQLNWFKKLFSSAKTRLVKMGEKQYLQYMEDQLFQYAPETLSKEAHEEANYRSLNFVTK</sequence>
<dbReference type="AlphaFoldDB" id="A0A2N5VHZ3"/>
<evidence type="ECO:0000313" key="1">
    <source>
        <dbReference type="EMBL" id="PLW49628.1"/>
    </source>
</evidence>
<evidence type="ECO:0000313" key="2">
    <source>
        <dbReference type="Proteomes" id="UP000235392"/>
    </source>
</evidence>
<dbReference type="EMBL" id="PGCI01000015">
    <property type="protein sequence ID" value="PLW49628.1"/>
    <property type="molecule type" value="Genomic_DNA"/>
</dbReference>
<organism evidence="1 2">
    <name type="scientific">Puccinia coronata f. sp. avenae</name>
    <dbReference type="NCBI Taxonomy" id="200324"/>
    <lineage>
        <taxon>Eukaryota</taxon>
        <taxon>Fungi</taxon>
        <taxon>Dikarya</taxon>
        <taxon>Basidiomycota</taxon>
        <taxon>Pucciniomycotina</taxon>
        <taxon>Pucciniomycetes</taxon>
        <taxon>Pucciniales</taxon>
        <taxon>Pucciniaceae</taxon>
        <taxon>Puccinia</taxon>
    </lineage>
</organism>
<protein>
    <submittedName>
        <fullName evidence="1">Uncharacterized protein</fullName>
    </submittedName>
</protein>
<comment type="caution">
    <text evidence="1">The sequence shown here is derived from an EMBL/GenBank/DDBJ whole genome shotgun (WGS) entry which is preliminary data.</text>
</comment>
<reference evidence="1 2" key="1">
    <citation type="submission" date="2017-11" db="EMBL/GenBank/DDBJ databases">
        <title>De novo assembly and phasing of dikaryotic genomes from two isolates of Puccinia coronata f. sp. avenae, the causal agent of oat crown rust.</title>
        <authorList>
            <person name="Miller M.E."/>
            <person name="Zhang Y."/>
            <person name="Omidvar V."/>
            <person name="Sperschneider J."/>
            <person name="Schwessinger B."/>
            <person name="Raley C."/>
            <person name="Palmer J.M."/>
            <person name="Garnica D."/>
            <person name="Upadhyaya N."/>
            <person name="Rathjen J."/>
            <person name="Taylor J.M."/>
            <person name="Park R.F."/>
            <person name="Dodds P.N."/>
            <person name="Hirsch C.D."/>
            <person name="Kianian S.F."/>
            <person name="Figueroa M."/>
        </authorList>
    </citation>
    <scope>NUCLEOTIDE SEQUENCE [LARGE SCALE GENOMIC DNA]</scope>
    <source>
        <strain evidence="1">12SD80</strain>
    </source>
</reference>
<proteinExistence type="predicted"/>